<feature type="region of interest" description="Disordered" evidence="1">
    <location>
        <begin position="491"/>
        <end position="511"/>
    </location>
</feature>
<dbReference type="AlphaFoldDB" id="A0A0F7SPG9"/>
<sequence>MAFALATSDEVFLFKTPDVQSLSNLPDLQALPSKVAFSKAGEFVCTTEGGAIWVWTDLSKLEERALIASKSEGPISCLLLDVLDGLSIIYSQGSKVHVSNARTGQHVRTFEHFTSSVTDISLGVDEALLAVGYANDPVVVFNRRHGSQTIIPVQPKGKRRRDELLVYDILKPTSPQKIIRLDLPSPSSLQFIGNATDLAFNSLTPHCAIVTDAGLLVTVNAETGSVRAREIRVPLTSVVWSGRSEVLIGTGKLNATWFSAKTVTRTSRSKPTTKTGVEPRPRPSSVVVPPISSTHNPSSRSSSRPTSAPLTLNSADDEPLALRSSSPSLPALPPARFRPIQISRPSIGTEFGTELTSVGARTEAGTRPEIRPIPSTSSISVSSSVSDPRRGFPSPSSPVGSTRRERSHSPPSPRSDRSIGEYRRGGEREGEGRKDELIWMLSNQIKDLHLDMLRSRRQTKLETKALFDQTFRRLDVLQRENEALRSEINRLNMRPGYSDDGENGGNDEDSS</sequence>
<feature type="compositionally biased region" description="Low complexity" evidence="1">
    <location>
        <begin position="262"/>
        <end position="275"/>
    </location>
</feature>
<protein>
    <submittedName>
        <fullName evidence="2">WD40/YVTN repeat-like-containing domain</fullName>
    </submittedName>
</protein>
<feature type="compositionally biased region" description="Low complexity" evidence="1">
    <location>
        <begin position="283"/>
        <end position="307"/>
    </location>
</feature>
<dbReference type="Gene3D" id="2.130.10.10">
    <property type="entry name" value="YVTN repeat-like/Quinoprotein amine dehydrogenase"/>
    <property type="match status" value="1"/>
</dbReference>
<feature type="compositionally biased region" description="Low complexity" evidence="1">
    <location>
        <begin position="321"/>
        <end position="339"/>
    </location>
</feature>
<feature type="region of interest" description="Disordered" evidence="1">
    <location>
        <begin position="262"/>
        <end position="434"/>
    </location>
</feature>
<dbReference type="SUPFAM" id="SSF82171">
    <property type="entry name" value="DPP6 N-terminal domain-like"/>
    <property type="match status" value="1"/>
</dbReference>
<feature type="compositionally biased region" description="Low complexity" evidence="1">
    <location>
        <begin position="372"/>
        <end position="386"/>
    </location>
</feature>
<evidence type="ECO:0000313" key="2">
    <source>
        <dbReference type="EMBL" id="CED82018.1"/>
    </source>
</evidence>
<name>A0A0F7SPG9_PHARH</name>
<dbReference type="InterPro" id="IPR015943">
    <property type="entry name" value="WD40/YVTN_repeat-like_dom_sf"/>
</dbReference>
<accession>A0A0F7SPG9</accession>
<reference evidence="2" key="1">
    <citation type="submission" date="2014-08" db="EMBL/GenBank/DDBJ databases">
        <authorList>
            <person name="Sharma Rahul"/>
            <person name="Thines Marco"/>
        </authorList>
    </citation>
    <scope>NUCLEOTIDE SEQUENCE</scope>
</reference>
<organism evidence="2">
    <name type="scientific">Phaffia rhodozyma</name>
    <name type="common">Yeast</name>
    <name type="synonym">Xanthophyllomyces dendrorhous</name>
    <dbReference type="NCBI Taxonomy" id="264483"/>
    <lineage>
        <taxon>Eukaryota</taxon>
        <taxon>Fungi</taxon>
        <taxon>Dikarya</taxon>
        <taxon>Basidiomycota</taxon>
        <taxon>Agaricomycotina</taxon>
        <taxon>Tremellomycetes</taxon>
        <taxon>Cystofilobasidiales</taxon>
        <taxon>Mrakiaceae</taxon>
        <taxon>Phaffia</taxon>
    </lineage>
</organism>
<feature type="compositionally biased region" description="Acidic residues" evidence="1">
    <location>
        <begin position="499"/>
        <end position="511"/>
    </location>
</feature>
<evidence type="ECO:0000256" key="1">
    <source>
        <dbReference type="SAM" id="MobiDB-lite"/>
    </source>
</evidence>
<dbReference type="EMBL" id="LN483124">
    <property type="protein sequence ID" value="CED82018.1"/>
    <property type="molecule type" value="Genomic_DNA"/>
</dbReference>
<feature type="compositionally biased region" description="Basic and acidic residues" evidence="1">
    <location>
        <begin position="402"/>
        <end position="434"/>
    </location>
</feature>
<proteinExistence type="predicted"/>